<evidence type="ECO:0000313" key="2">
    <source>
        <dbReference type="Proteomes" id="UP000095280"/>
    </source>
</evidence>
<dbReference type="AlphaFoldDB" id="A0A1I8FN16"/>
<evidence type="ECO:0000256" key="1">
    <source>
        <dbReference type="SAM" id="MobiDB-lite"/>
    </source>
</evidence>
<organism evidence="2 3">
    <name type="scientific">Macrostomum lignano</name>
    <dbReference type="NCBI Taxonomy" id="282301"/>
    <lineage>
        <taxon>Eukaryota</taxon>
        <taxon>Metazoa</taxon>
        <taxon>Spiralia</taxon>
        <taxon>Lophotrochozoa</taxon>
        <taxon>Platyhelminthes</taxon>
        <taxon>Rhabditophora</taxon>
        <taxon>Macrostomorpha</taxon>
        <taxon>Macrostomida</taxon>
        <taxon>Macrostomidae</taxon>
        <taxon>Macrostomum</taxon>
    </lineage>
</organism>
<dbReference type="InterPro" id="IPR042862">
    <property type="entry name" value="RNF32"/>
</dbReference>
<sequence>VQLNLNVLLNALLKLQNASLHTNSESRHLARLTLPAGSTSSCAAAAATDPRLRRRFYEERLAEVSDPHGPLLRPRRQRLLWPTSTAWWLPAGASSRPGRAPGGTSARSSGRHRGKGIRRCDADCPICLLPLPCRLRRLRRSRRQRAGRPAVLLSCSHVFHAVCIATFEELVCDAPASLSRLPRPAIESGLSITQHPAARLLSQKLSSNQSSPIWPPLWCPAARLQLALAGARCLRRSAGALPAWRGARRSKPARPGRRLSAAPRAATIAATAAAPVACPSLGEACRGRRRSRSKRDSIRRAASPASHGGFRLTKNRRRRPLYDSGAATGPAQGIERVHRVITTLRDLAGRASTGLRRRPRRRGQRVRAADELRQLLETAYSIGAGKQRALDVDEAYLPSSDVSDEDVTARRGSLVCQRAWSSWTSATWTIRSAREATCPLYRALLELEHALVPFRKLRTAIWGSQLTRVLAGCTAIRLAMDHGLHARPPPSQWADTRHPPISVGCTAHLDPPGQPNWSRDGRAAGALLLTPGLRCEPFERLRTCCSSGSPDARTQSGATLSSRGRRVSAYDIALRPTLLLDAFEEASRALHRSVLAERGCRPGFKRTAAGSTVWTLGACV</sequence>
<dbReference type="WBParaSite" id="maker-unitig_41528-snap-gene-0.1-mRNA-1">
    <property type="protein sequence ID" value="maker-unitig_41528-snap-gene-0.1-mRNA-1"/>
    <property type="gene ID" value="maker-unitig_41528-snap-gene-0.1"/>
</dbReference>
<protein>
    <submittedName>
        <fullName evidence="3">RING-type domain-containing protein</fullName>
    </submittedName>
</protein>
<dbReference type="PANTHER" id="PTHR14991:SF0">
    <property type="entry name" value="RING FINGER PROTEIN 32"/>
    <property type="match status" value="1"/>
</dbReference>
<keyword evidence="2" id="KW-1185">Reference proteome</keyword>
<dbReference type="SUPFAM" id="SSF57850">
    <property type="entry name" value="RING/U-box"/>
    <property type="match status" value="1"/>
</dbReference>
<feature type="region of interest" description="Disordered" evidence="1">
    <location>
        <begin position="284"/>
        <end position="329"/>
    </location>
</feature>
<accession>A0A1I8FN16</accession>
<dbReference type="Gene3D" id="3.30.40.10">
    <property type="entry name" value="Zinc/RING finger domain, C3HC4 (zinc finger)"/>
    <property type="match status" value="1"/>
</dbReference>
<dbReference type="PANTHER" id="PTHR14991">
    <property type="entry name" value="RING FINGER PROTEIN 32"/>
    <property type="match status" value="1"/>
</dbReference>
<reference evidence="3" key="1">
    <citation type="submission" date="2016-11" db="UniProtKB">
        <authorList>
            <consortium name="WormBaseParasite"/>
        </authorList>
    </citation>
    <scope>IDENTIFICATION</scope>
</reference>
<feature type="region of interest" description="Disordered" evidence="1">
    <location>
        <begin position="92"/>
        <end position="115"/>
    </location>
</feature>
<evidence type="ECO:0000313" key="3">
    <source>
        <dbReference type="WBParaSite" id="maker-unitig_41528-snap-gene-0.1-mRNA-1"/>
    </source>
</evidence>
<proteinExistence type="predicted"/>
<dbReference type="Proteomes" id="UP000095280">
    <property type="component" value="Unplaced"/>
</dbReference>
<name>A0A1I8FN16_9PLAT</name>
<dbReference type="InterPro" id="IPR013083">
    <property type="entry name" value="Znf_RING/FYVE/PHD"/>
</dbReference>